<organism evidence="12 13">
    <name type="scientific">Arcticibacterium luteifluviistationis</name>
    <dbReference type="NCBI Taxonomy" id="1784714"/>
    <lineage>
        <taxon>Bacteria</taxon>
        <taxon>Pseudomonadati</taxon>
        <taxon>Bacteroidota</taxon>
        <taxon>Cytophagia</taxon>
        <taxon>Cytophagales</taxon>
        <taxon>Leadbetterellaceae</taxon>
        <taxon>Arcticibacterium</taxon>
    </lineage>
</organism>
<dbReference type="Pfam" id="PF01808">
    <property type="entry name" value="AICARFT_IMPCHas"/>
    <property type="match status" value="1"/>
</dbReference>
<proteinExistence type="inferred from homology"/>
<dbReference type="InterPro" id="IPR011607">
    <property type="entry name" value="MGS-like_dom"/>
</dbReference>
<dbReference type="SUPFAM" id="SSF52335">
    <property type="entry name" value="Methylglyoxal synthase-like"/>
    <property type="match status" value="1"/>
</dbReference>
<keyword evidence="5 10" id="KW-0658">Purine biosynthesis</keyword>
<dbReference type="HAMAP" id="MF_00139">
    <property type="entry name" value="PurH"/>
    <property type="match status" value="1"/>
</dbReference>
<dbReference type="UniPathway" id="UPA00074">
    <property type="reaction ID" value="UER00133"/>
</dbReference>
<dbReference type="SUPFAM" id="SSF53927">
    <property type="entry name" value="Cytidine deaminase-like"/>
    <property type="match status" value="1"/>
</dbReference>
<dbReference type="KEGG" id="als:DJ013_17755"/>
<dbReference type="PANTHER" id="PTHR11692">
    <property type="entry name" value="BIFUNCTIONAL PURINE BIOSYNTHESIS PROTEIN PURH"/>
    <property type="match status" value="1"/>
</dbReference>
<evidence type="ECO:0000256" key="3">
    <source>
        <dbReference type="ARBA" id="ARBA00007667"/>
    </source>
</evidence>
<comment type="pathway">
    <text evidence="2 10">Purine metabolism; IMP biosynthesis via de novo pathway; 5-formamido-1-(5-phospho-D-ribosyl)imidazole-4-carboxamide from 5-amino-1-(5-phospho-D-ribosyl)imidazole-4-carboxamide (10-formyl THF route): step 1/1.</text>
</comment>
<dbReference type="FunFam" id="3.40.140.20:FF:000005">
    <property type="entry name" value="Bifunctional purine biosynthesis protein PurH"/>
    <property type="match status" value="1"/>
</dbReference>
<dbReference type="GO" id="GO:0004643">
    <property type="term" value="F:phosphoribosylaminoimidazolecarboxamide formyltransferase activity"/>
    <property type="evidence" value="ECO:0007669"/>
    <property type="project" value="UniProtKB-UniRule"/>
</dbReference>
<dbReference type="PIRSF" id="PIRSF000414">
    <property type="entry name" value="AICARFT_IMPCHas"/>
    <property type="match status" value="1"/>
</dbReference>
<comment type="catalytic activity">
    <reaction evidence="8 10">
        <text>(6R)-10-formyltetrahydrofolate + 5-amino-1-(5-phospho-beta-D-ribosyl)imidazole-4-carboxamide = 5-formamido-1-(5-phospho-D-ribosyl)imidazole-4-carboxamide + (6S)-5,6,7,8-tetrahydrofolate</text>
        <dbReference type="Rhea" id="RHEA:22192"/>
        <dbReference type="ChEBI" id="CHEBI:57453"/>
        <dbReference type="ChEBI" id="CHEBI:58467"/>
        <dbReference type="ChEBI" id="CHEBI:58475"/>
        <dbReference type="ChEBI" id="CHEBI:195366"/>
        <dbReference type="EC" id="2.1.2.3"/>
    </reaction>
</comment>
<dbReference type="FunFam" id="3.40.50.1380:FF:000001">
    <property type="entry name" value="Bifunctional purine biosynthesis protein PurH"/>
    <property type="match status" value="1"/>
</dbReference>
<dbReference type="NCBIfam" id="NF002049">
    <property type="entry name" value="PRK00881.1"/>
    <property type="match status" value="1"/>
</dbReference>
<evidence type="ECO:0000256" key="6">
    <source>
        <dbReference type="ARBA" id="ARBA00022801"/>
    </source>
</evidence>
<comment type="domain">
    <text evidence="10">The IMP cyclohydrolase activity resides in the N-terminal region.</text>
</comment>
<dbReference type="InterPro" id="IPR016193">
    <property type="entry name" value="Cytidine_deaminase-like"/>
</dbReference>
<feature type="domain" description="MGS-like" evidence="11">
    <location>
        <begin position="1"/>
        <end position="147"/>
    </location>
</feature>
<comment type="catalytic activity">
    <reaction evidence="9 10">
        <text>IMP + H2O = 5-formamido-1-(5-phospho-D-ribosyl)imidazole-4-carboxamide</text>
        <dbReference type="Rhea" id="RHEA:18445"/>
        <dbReference type="ChEBI" id="CHEBI:15377"/>
        <dbReference type="ChEBI" id="CHEBI:58053"/>
        <dbReference type="ChEBI" id="CHEBI:58467"/>
        <dbReference type="EC" id="3.5.4.10"/>
    </reaction>
</comment>
<evidence type="ECO:0000256" key="9">
    <source>
        <dbReference type="ARBA" id="ARBA00050687"/>
    </source>
</evidence>
<evidence type="ECO:0000256" key="10">
    <source>
        <dbReference type="HAMAP-Rule" id="MF_00139"/>
    </source>
</evidence>
<dbReference type="OrthoDB" id="9802065at2"/>
<dbReference type="InterPro" id="IPR036914">
    <property type="entry name" value="MGS-like_dom_sf"/>
</dbReference>
<name>A0A2Z4GIP9_9BACT</name>
<dbReference type="InterPro" id="IPR024051">
    <property type="entry name" value="AICAR_Tfase_dup_dom_sf"/>
</dbReference>
<dbReference type="InterPro" id="IPR002695">
    <property type="entry name" value="PurH-like"/>
</dbReference>
<dbReference type="GO" id="GO:0005829">
    <property type="term" value="C:cytosol"/>
    <property type="evidence" value="ECO:0007669"/>
    <property type="project" value="TreeGrafter"/>
</dbReference>
<evidence type="ECO:0000256" key="7">
    <source>
        <dbReference type="ARBA" id="ARBA00023268"/>
    </source>
</evidence>
<keyword evidence="13" id="KW-1185">Reference proteome</keyword>
<dbReference type="Gene3D" id="3.40.50.1380">
    <property type="entry name" value="Methylglyoxal synthase-like domain"/>
    <property type="match status" value="1"/>
</dbReference>
<dbReference type="PANTHER" id="PTHR11692:SF0">
    <property type="entry name" value="BIFUNCTIONAL PURINE BIOSYNTHESIS PROTEIN ATIC"/>
    <property type="match status" value="1"/>
</dbReference>
<protein>
    <recommendedName>
        <fullName evidence="10">Bifunctional purine biosynthesis protein PurH</fullName>
    </recommendedName>
    <domain>
        <recommendedName>
            <fullName evidence="10">Phosphoribosylaminoimidazolecarboxamide formyltransferase</fullName>
            <ecNumber evidence="10">2.1.2.3</ecNumber>
        </recommendedName>
        <alternativeName>
            <fullName evidence="10">AICAR transformylase</fullName>
        </alternativeName>
    </domain>
    <domain>
        <recommendedName>
            <fullName evidence="10">IMP cyclohydrolase</fullName>
            <ecNumber evidence="10">3.5.4.10</ecNumber>
        </recommendedName>
        <alternativeName>
            <fullName evidence="10">ATIC</fullName>
        </alternativeName>
        <alternativeName>
            <fullName evidence="10">IMP synthase</fullName>
        </alternativeName>
        <alternativeName>
            <fullName evidence="10">Inosinicase</fullName>
        </alternativeName>
    </domain>
</protein>
<gene>
    <name evidence="10" type="primary">purH</name>
    <name evidence="12" type="ORF">DJ013_17755</name>
</gene>
<comment type="pathway">
    <text evidence="1 10">Purine metabolism; IMP biosynthesis via de novo pathway; IMP from 5-formamido-1-(5-phospho-D-ribosyl)imidazole-4-carboxamide: step 1/1.</text>
</comment>
<evidence type="ECO:0000313" key="12">
    <source>
        <dbReference type="EMBL" id="AWW00959.1"/>
    </source>
</evidence>
<dbReference type="CDD" id="cd01421">
    <property type="entry name" value="IMPCH"/>
    <property type="match status" value="1"/>
</dbReference>
<dbReference type="SMART" id="SM00851">
    <property type="entry name" value="MGS"/>
    <property type="match status" value="1"/>
</dbReference>
<reference evidence="12 13" key="1">
    <citation type="submission" date="2018-05" db="EMBL/GenBank/DDBJ databases">
        <title>Complete genome sequence of Arcticibacterium luteifluviistationis SM1504T, a cytophagaceae bacterium isolated from Arctic surface seawater.</title>
        <authorList>
            <person name="Li Y."/>
            <person name="Qin Q.-L."/>
        </authorList>
    </citation>
    <scope>NUCLEOTIDE SEQUENCE [LARGE SCALE GENOMIC DNA]</scope>
    <source>
        <strain evidence="12 13">SM1504</strain>
    </source>
</reference>
<dbReference type="EMBL" id="CP029480">
    <property type="protein sequence ID" value="AWW00959.1"/>
    <property type="molecule type" value="Genomic_DNA"/>
</dbReference>
<keyword evidence="7 10" id="KW-0511">Multifunctional enzyme</keyword>
<evidence type="ECO:0000256" key="4">
    <source>
        <dbReference type="ARBA" id="ARBA00022679"/>
    </source>
</evidence>
<dbReference type="GO" id="GO:0006189">
    <property type="term" value="P:'de novo' IMP biosynthetic process"/>
    <property type="evidence" value="ECO:0007669"/>
    <property type="project" value="UniProtKB-UniRule"/>
</dbReference>
<dbReference type="EC" id="3.5.4.10" evidence="10"/>
<dbReference type="Gene3D" id="3.40.140.20">
    <property type="match status" value="2"/>
</dbReference>
<dbReference type="AlphaFoldDB" id="A0A2Z4GIP9"/>
<dbReference type="EC" id="2.1.2.3" evidence="10"/>
<dbReference type="GO" id="GO:0003937">
    <property type="term" value="F:IMP cyclohydrolase activity"/>
    <property type="evidence" value="ECO:0007669"/>
    <property type="project" value="UniProtKB-UniRule"/>
</dbReference>
<evidence type="ECO:0000256" key="5">
    <source>
        <dbReference type="ARBA" id="ARBA00022755"/>
    </source>
</evidence>
<evidence type="ECO:0000259" key="11">
    <source>
        <dbReference type="PROSITE" id="PS51855"/>
    </source>
</evidence>
<keyword evidence="4 10" id="KW-0808">Transferase</keyword>
<evidence type="ECO:0000313" key="13">
    <source>
        <dbReference type="Proteomes" id="UP000249873"/>
    </source>
</evidence>
<dbReference type="Proteomes" id="UP000249873">
    <property type="component" value="Chromosome"/>
</dbReference>
<dbReference type="RefSeq" id="WP_111374325.1">
    <property type="nucleotide sequence ID" value="NZ_CP029480.1"/>
</dbReference>
<comment type="similarity">
    <text evidence="3 10">Belongs to the PurH family.</text>
</comment>
<evidence type="ECO:0000256" key="8">
    <source>
        <dbReference type="ARBA" id="ARBA00050488"/>
    </source>
</evidence>
<dbReference type="FunFam" id="3.40.140.20:FF:000001">
    <property type="entry name" value="Bifunctional purine biosynthesis protein PurH"/>
    <property type="match status" value="1"/>
</dbReference>
<evidence type="ECO:0000256" key="1">
    <source>
        <dbReference type="ARBA" id="ARBA00004844"/>
    </source>
</evidence>
<evidence type="ECO:0000256" key="2">
    <source>
        <dbReference type="ARBA" id="ARBA00004954"/>
    </source>
</evidence>
<keyword evidence="6 10" id="KW-0378">Hydrolase</keyword>
<dbReference type="Pfam" id="PF02142">
    <property type="entry name" value="MGS"/>
    <property type="match status" value="1"/>
</dbReference>
<dbReference type="PROSITE" id="PS51855">
    <property type="entry name" value="MGS"/>
    <property type="match status" value="1"/>
</dbReference>
<accession>A0A2Z4GIP9</accession>
<sequence length="504" mass="55028">MAKKIQSALISVFYKDGLDKIAKLLHENDVTIYSTGGTQKFIEELGIPVVAVEDLTSYPSIFGGRVKTLHPKIFGGILHRRENTEDVKTAAEMEIPAIDLVIVDLYPFEETVASGASEDDIIEKIDIGGIALIRGAAKNFQDVLIVSSRNQYDDVYDILASKGCGTDLEDRKEYAKKAFGVSSHYDTAIHGYFLGAEDAGNFRSGTSKTLRYGENPHQSASFHGDLDAMFNQIHGKELSYNNLVDTDAAVRLIDEFEDLTFVIMKHNNACGVATAATAVDAYKNALSCDPVSAFGGVIITNTTVDKATAEAMHPLFFEILVAPAFDEDALAILTKKKDRRLLIRKEVKTSKKQFRSLLNGVLEQDKDMTMESGKDFKAVTKTKPSDSEVKALEFALKICKHLKSNNVVLAKEGQLLSCGVGQTSRVDALNQAIDKAKQFGFDLNGAVMASEAFFPFPDCVEIGNKAGIKAVVQPGGSIRDQLSIDYCDENGVAMVMTGVRHFLH</sequence>
<dbReference type="SMART" id="SM00798">
    <property type="entry name" value="AICARFT_IMPCHas"/>
    <property type="match status" value="1"/>
</dbReference>